<dbReference type="Proteomes" id="UP000765003">
    <property type="component" value="Unassembled WGS sequence"/>
</dbReference>
<dbReference type="InterPro" id="IPR003488">
    <property type="entry name" value="DprA"/>
</dbReference>
<feature type="domain" description="Smf/DprA SLOG" evidence="2">
    <location>
        <begin position="141"/>
        <end position="340"/>
    </location>
</feature>
<gene>
    <name evidence="3" type="ORF">JYT19_00220</name>
</gene>
<proteinExistence type="inferred from homology"/>
<comment type="similarity">
    <text evidence="1">Belongs to the DprA/Smf family.</text>
</comment>
<protein>
    <submittedName>
        <fullName evidence="3">DNA-protecting protein DprA</fullName>
    </submittedName>
</protein>
<evidence type="ECO:0000259" key="2">
    <source>
        <dbReference type="Pfam" id="PF02481"/>
    </source>
</evidence>
<keyword evidence="4" id="KW-1185">Reference proteome</keyword>
<reference evidence="3" key="1">
    <citation type="submission" date="2021-02" db="EMBL/GenBank/DDBJ databases">
        <title>Activity-based single-cell genomes from oceanic crustal fluid captures similar information to metagenomic and metatranscriptomic surveys with orders of magnitude less sampling.</title>
        <authorList>
            <person name="D'Angelo T.S."/>
            <person name="Orcutt B.N."/>
        </authorList>
    </citation>
    <scope>NUCLEOTIDE SEQUENCE [LARGE SCALE GENOMIC DNA]</scope>
    <source>
        <strain evidence="3">AH-315-E05</strain>
    </source>
</reference>
<evidence type="ECO:0000256" key="1">
    <source>
        <dbReference type="ARBA" id="ARBA00006525"/>
    </source>
</evidence>
<dbReference type="EMBL" id="JAFITA010000001">
    <property type="protein sequence ID" value="MBN4077315.1"/>
    <property type="molecule type" value="Genomic_DNA"/>
</dbReference>
<dbReference type="PANTHER" id="PTHR43022:SF1">
    <property type="entry name" value="PROTEIN SMF"/>
    <property type="match status" value="1"/>
</dbReference>
<organism evidence="3 4">
    <name type="scientific">Sulfobacillus acidophilus</name>
    <dbReference type="NCBI Taxonomy" id="53633"/>
    <lineage>
        <taxon>Bacteria</taxon>
        <taxon>Bacillati</taxon>
        <taxon>Bacillota</taxon>
        <taxon>Clostridia</taxon>
        <taxon>Eubacteriales</taxon>
        <taxon>Clostridiales Family XVII. Incertae Sedis</taxon>
        <taxon>Sulfobacillus</taxon>
    </lineage>
</organism>
<dbReference type="Gene3D" id="3.40.50.450">
    <property type="match status" value="1"/>
</dbReference>
<evidence type="ECO:0000313" key="3">
    <source>
        <dbReference type="EMBL" id="MBN4077315.1"/>
    </source>
</evidence>
<dbReference type="PANTHER" id="PTHR43022">
    <property type="entry name" value="PROTEIN SMF"/>
    <property type="match status" value="1"/>
</dbReference>
<sequence>MVSIIDEAALFFKDIGSPQDSISFYTKQAKKNKENCFKVQFKMEIPKWHAICTLSALRFSYKHWPLIEKAGGAQEFLKLPAKDIKYALCGDSKRVKVFSKENKNPEEIIKDAILQSKTIKAFLKKGGHILGLNGPKELGPLKRAPLAPLCAFLMGDTDIIFQKPQVGIVGTRHPTKKGFERSFHIAHELAKKGFIIVSGGAQGVDIAAHKGALSAGGDTIVVQGNLVDERGNINTYRTNALQPKSRVHIISAFGPWTKSGNYLFAERNKYVAALADAIIVTEGGEKSGSLHTANFAKNMQTAVWAIPGDPENPYAAAANILLQDGHARAFYKIDAFLDSLNTTSNDKKSSKKVTKRIDPKEGISDEKCLEIIDIIHTNGGKAEVDLICKKAKLSIPSIQQKLFELEIMGKIHKEGAELVLTHY</sequence>
<evidence type="ECO:0000313" key="4">
    <source>
        <dbReference type="Proteomes" id="UP000765003"/>
    </source>
</evidence>
<dbReference type="InterPro" id="IPR057666">
    <property type="entry name" value="DrpA_SLOG"/>
</dbReference>
<dbReference type="SUPFAM" id="SSF102405">
    <property type="entry name" value="MCP/YpsA-like"/>
    <property type="match status" value="1"/>
</dbReference>
<name>A0ABS3AW88_9FIRM</name>
<accession>A0ABS3AW88</accession>
<dbReference type="Pfam" id="PF02481">
    <property type="entry name" value="DNA_processg_A"/>
    <property type="match status" value="1"/>
</dbReference>
<comment type="caution">
    <text evidence="3">The sequence shown here is derived from an EMBL/GenBank/DDBJ whole genome shotgun (WGS) entry which is preliminary data.</text>
</comment>